<evidence type="ECO:0000313" key="5">
    <source>
        <dbReference type="EMBL" id="CAD7230144.1"/>
    </source>
</evidence>
<dbReference type="EMBL" id="OB662492">
    <property type="protein sequence ID" value="CAD7230144.1"/>
    <property type="molecule type" value="Genomic_DNA"/>
</dbReference>
<dbReference type="AlphaFoldDB" id="A0A7R8WJA7"/>
<evidence type="ECO:0000256" key="2">
    <source>
        <dbReference type="ARBA" id="ARBA00007341"/>
    </source>
</evidence>
<organism evidence="5">
    <name type="scientific">Cyprideis torosa</name>
    <dbReference type="NCBI Taxonomy" id="163714"/>
    <lineage>
        <taxon>Eukaryota</taxon>
        <taxon>Metazoa</taxon>
        <taxon>Ecdysozoa</taxon>
        <taxon>Arthropoda</taxon>
        <taxon>Crustacea</taxon>
        <taxon>Oligostraca</taxon>
        <taxon>Ostracoda</taxon>
        <taxon>Podocopa</taxon>
        <taxon>Podocopida</taxon>
        <taxon>Cytherocopina</taxon>
        <taxon>Cytheroidea</taxon>
        <taxon>Cytherideidae</taxon>
        <taxon>Cyprideis</taxon>
    </lineage>
</organism>
<feature type="non-terminal residue" evidence="5">
    <location>
        <position position="495"/>
    </location>
</feature>
<evidence type="ECO:0000256" key="1">
    <source>
        <dbReference type="ARBA" id="ARBA00004329"/>
    </source>
</evidence>
<dbReference type="PANTHER" id="PTHR13430">
    <property type="match status" value="1"/>
</dbReference>
<dbReference type="InterPro" id="IPR040182">
    <property type="entry name" value="ATG13"/>
</dbReference>
<gene>
    <name evidence="5" type="ORF">CTOB1V02_LOCUS8007</name>
</gene>
<sequence>AIQAIVQSRLGQKIKTSCELPTTALYWFNVSIKDVPEVAAETSKALPSSNFPLTVGSSPINVEISLRTSEGDHMALEVWTISPILCQPSSPLMYSQQRSGGGRFTPPSLGDSYTLSLTCPAVVYGELCSLLKSIIVISRTTPAYRLSRKQGVDSYVILYRVYTGEPLTAPLGDVVQDIPVGAVATSPILGIDVKVRTRSADALHIGPQEGLSGARSMGRCLASQQPSFPYQFVEGHFNACATNGGGGSGTRRESATTIPEEQILAPAAGSIEAVCTPVPIEDISSDTLGPPLRKGAFATVPEPSGKLKPTSSLEEFAVPEVPAFFTSVPRLNRGACGGSSDPMSDVSSAKEGSSRSDATMNTETSSNGSMGLGATAGIPVPSASEPMSTTASGEIMTHPSAASQQPPEDFVMLNVKTPFGSPDSLGSDLGTFYRTWQHPAALDSLSSHSPLTVGLPAPAAGNLDEQISNLEEQIKTFDLDENEFESFLHSLDETD</sequence>
<feature type="compositionally biased region" description="Polar residues" evidence="4">
    <location>
        <begin position="341"/>
        <end position="369"/>
    </location>
</feature>
<feature type="region of interest" description="Disordered" evidence="4">
    <location>
        <begin position="329"/>
        <end position="405"/>
    </location>
</feature>
<dbReference type="PANTHER" id="PTHR13430:SF4">
    <property type="entry name" value="AUTOPHAGY-RELATED PROTEIN 13"/>
    <property type="match status" value="1"/>
</dbReference>
<evidence type="ECO:0000256" key="4">
    <source>
        <dbReference type="SAM" id="MobiDB-lite"/>
    </source>
</evidence>
<dbReference type="GO" id="GO:0034497">
    <property type="term" value="P:protein localization to phagophore assembly site"/>
    <property type="evidence" value="ECO:0007669"/>
    <property type="project" value="TreeGrafter"/>
</dbReference>
<dbReference type="GO" id="GO:0005829">
    <property type="term" value="C:cytosol"/>
    <property type="evidence" value="ECO:0007669"/>
    <property type="project" value="TreeGrafter"/>
</dbReference>
<dbReference type="GO" id="GO:0034727">
    <property type="term" value="P:piecemeal microautophagy of the nucleus"/>
    <property type="evidence" value="ECO:0007669"/>
    <property type="project" value="TreeGrafter"/>
</dbReference>
<dbReference type="GO" id="GO:1990316">
    <property type="term" value="C:Atg1/ULK1 kinase complex"/>
    <property type="evidence" value="ECO:0007669"/>
    <property type="project" value="TreeGrafter"/>
</dbReference>
<comment type="subcellular location">
    <subcellularLocation>
        <location evidence="1">Preautophagosomal structure</location>
    </subcellularLocation>
</comment>
<dbReference type="OrthoDB" id="70161at2759"/>
<comment type="similarity">
    <text evidence="2">Belongs to the ATG13 family. Metazoan subfamily.</text>
</comment>
<dbReference type="GO" id="GO:0000407">
    <property type="term" value="C:phagophore assembly site"/>
    <property type="evidence" value="ECO:0007669"/>
    <property type="project" value="UniProtKB-SubCell"/>
</dbReference>
<keyword evidence="3" id="KW-0072">Autophagy</keyword>
<feature type="non-terminal residue" evidence="5">
    <location>
        <position position="1"/>
    </location>
</feature>
<accession>A0A7R8WJA7</accession>
<dbReference type="Gene3D" id="3.30.900.10">
    <property type="entry name" value="HORMA domain"/>
    <property type="match status" value="1"/>
</dbReference>
<dbReference type="InterPro" id="IPR036570">
    <property type="entry name" value="HORMA_dom_sf"/>
</dbReference>
<reference evidence="5" key="1">
    <citation type="submission" date="2020-11" db="EMBL/GenBank/DDBJ databases">
        <authorList>
            <person name="Tran Van P."/>
        </authorList>
    </citation>
    <scope>NUCLEOTIDE SEQUENCE</scope>
</reference>
<proteinExistence type="inferred from homology"/>
<evidence type="ECO:0000256" key="3">
    <source>
        <dbReference type="ARBA" id="ARBA00023006"/>
    </source>
</evidence>
<dbReference type="GO" id="GO:0000423">
    <property type="term" value="P:mitophagy"/>
    <property type="evidence" value="ECO:0007669"/>
    <property type="project" value="TreeGrafter"/>
</dbReference>
<protein>
    <submittedName>
        <fullName evidence="5">Uncharacterized protein</fullName>
    </submittedName>
</protein>
<name>A0A7R8WJA7_9CRUS</name>